<gene>
    <name evidence="1" type="ORF">QCN29_26905</name>
</gene>
<dbReference type="EMBL" id="JARWBG010000040">
    <property type="protein sequence ID" value="MDH2392342.1"/>
    <property type="molecule type" value="Genomic_DNA"/>
</dbReference>
<name>A0ABT6HVI9_9ACTN</name>
<sequence>MPRLYEALAAFLQPGARGSARYGRTQSVDAALPVSEPVLSLRGLGGIVGVLEDWRSAMQADRGWSEPAVSGTVERRIAVAARALSMNLDWIAASWPMAGAFAEEIRDLERDVASIVSPPDPAERGRRLGTCPAVDLSGNVCGAMLRHYPGEKTVTCWWCGCVFPPAAWMELKGLMDEDEKAEAEGGEPATITPPV</sequence>
<proteinExistence type="predicted"/>
<organism evidence="1 2">
    <name type="scientific">Streptomyces chengmaiensis</name>
    <dbReference type="NCBI Taxonomy" id="3040919"/>
    <lineage>
        <taxon>Bacteria</taxon>
        <taxon>Bacillati</taxon>
        <taxon>Actinomycetota</taxon>
        <taxon>Actinomycetes</taxon>
        <taxon>Kitasatosporales</taxon>
        <taxon>Streptomycetaceae</taxon>
        <taxon>Streptomyces</taxon>
    </lineage>
</organism>
<reference evidence="1 2" key="1">
    <citation type="submission" date="2023-04" db="EMBL/GenBank/DDBJ databases">
        <title>Streptomyces chengmaiensis sp. nov. isolated from the stem of mangrove plant in Hainan.</title>
        <authorList>
            <person name="Huang X."/>
            <person name="Zhou S."/>
            <person name="Chu X."/>
            <person name="Xie Y."/>
            <person name="Lin Y."/>
        </authorList>
    </citation>
    <scope>NUCLEOTIDE SEQUENCE [LARGE SCALE GENOMIC DNA]</scope>
    <source>
        <strain evidence="1 2">HNM0663</strain>
    </source>
</reference>
<evidence type="ECO:0000313" key="1">
    <source>
        <dbReference type="EMBL" id="MDH2392342.1"/>
    </source>
</evidence>
<evidence type="ECO:0000313" key="2">
    <source>
        <dbReference type="Proteomes" id="UP001223144"/>
    </source>
</evidence>
<protein>
    <submittedName>
        <fullName evidence="1">Uncharacterized protein</fullName>
    </submittedName>
</protein>
<dbReference type="RefSeq" id="WP_279931393.1">
    <property type="nucleotide sequence ID" value="NZ_JARWBG010000040.1"/>
</dbReference>
<comment type="caution">
    <text evidence="1">The sequence shown here is derived from an EMBL/GenBank/DDBJ whole genome shotgun (WGS) entry which is preliminary data.</text>
</comment>
<keyword evidence="2" id="KW-1185">Reference proteome</keyword>
<dbReference type="Proteomes" id="UP001223144">
    <property type="component" value="Unassembled WGS sequence"/>
</dbReference>
<accession>A0ABT6HVI9</accession>